<feature type="region of interest" description="Disordered" evidence="1">
    <location>
        <begin position="1"/>
        <end position="153"/>
    </location>
</feature>
<accession>A0A2S4WMC5</accession>
<keyword evidence="3" id="KW-1185">Reference proteome</keyword>
<feature type="compositionally biased region" description="Basic and acidic residues" evidence="1">
    <location>
        <begin position="284"/>
        <end position="296"/>
    </location>
</feature>
<feature type="compositionally biased region" description="Acidic residues" evidence="1">
    <location>
        <begin position="132"/>
        <end position="145"/>
    </location>
</feature>
<feature type="compositionally biased region" description="Acidic residues" evidence="1">
    <location>
        <begin position="68"/>
        <end position="77"/>
    </location>
</feature>
<feature type="compositionally biased region" description="Basic and acidic residues" evidence="1">
    <location>
        <begin position="1"/>
        <end position="19"/>
    </location>
</feature>
<sequence>MKSYRSIDPRKRKNHEEKNINMSAAHINEEEERTTSMTGRGRRDNEQHGKSEANAEELTTTINREIMTEETEEEEPDTPTSACSGLARTGVHDLVEPEGYQNDLPSLTPSKQATSSVSDSDSDSIPERFTDEDLTEDLEEDEDGDGPTGLLDQLNLNSTLQTGIDRQSNQSNSITSSHISFSEPAPLRINSKLGRKRSLSALVALRYRGVKETQKSVMKKEVYLLLILILILIQANQKFQKHELTTNSSIPNPNNSITSRTDGDKPYRTKRTTDRRWTIQYHNNDNKARTGRRDRQGPGLTISLHPDGLLIPTPRSEWPFGGGTGPGKTSRGFIPGRSVNLLSPTTPTPNSTSSTSISDSTNLSIDS</sequence>
<reference evidence="3" key="2">
    <citation type="journal article" date="2018" name="BMC Genomics">
        <title>Genomic insights into host adaptation between the wheat stripe rust pathogen (Puccinia striiformis f. sp. tritici) and the barley stripe rust pathogen (Puccinia striiformis f. sp. hordei).</title>
        <authorList>
            <person name="Xia C."/>
            <person name="Wang M."/>
            <person name="Yin C."/>
            <person name="Cornejo O.E."/>
            <person name="Hulbert S.H."/>
            <person name="Chen X."/>
        </authorList>
    </citation>
    <scope>NUCLEOTIDE SEQUENCE [LARGE SCALE GENOMIC DNA]</scope>
    <source>
        <strain evidence="3">93TX-2</strain>
    </source>
</reference>
<dbReference type="EMBL" id="PKSM01000005">
    <property type="protein sequence ID" value="POW22936.1"/>
    <property type="molecule type" value="Genomic_DNA"/>
</dbReference>
<comment type="caution">
    <text evidence="2">The sequence shown here is derived from an EMBL/GenBank/DDBJ whole genome shotgun (WGS) entry which is preliminary data.</text>
</comment>
<feature type="compositionally biased region" description="Low complexity" evidence="1">
    <location>
        <begin position="340"/>
        <end position="367"/>
    </location>
</feature>
<evidence type="ECO:0000256" key="1">
    <source>
        <dbReference type="SAM" id="MobiDB-lite"/>
    </source>
</evidence>
<feature type="compositionally biased region" description="Basic and acidic residues" evidence="1">
    <location>
        <begin position="261"/>
        <end position="277"/>
    </location>
</feature>
<evidence type="ECO:0000313" key="3">
    <source>
        <dbReference type="Proteomes" id="UP000238274"/>
    </source>
</evidence>
<feature type="compositionally biased region" description="Polar residues" evidence="1">
    <location>
        <begin position="103"/>
        <end position="114"/>
    </location>
</feature>
<feature type="compositionally biased region" description="Basic and acidic residues" evidence="1">
    <location>
        <begin position="41"/>
        <end position="53"/>
    </location>
</feature>
<gene>
    <name evidence="2" type="ORF">PSHT_00642</name>
</gene>
<dbReference type="VEuPathDB" id="FungiDB:PSTT_01770"/>
<dbReference type="AlphaFoldDB" id="A0A2S4WMC5"/>
<organism evidence="2 3">
    <name type="scientific">Puccinia striiformis</name>
    <dbReference type="NCBI Taxonomy" id="27350"/>
    <lineage>
        <taxon>Eukaryota</taxon>
        <taxon>Fungi</taxon>
        <taxon>Dikarya</taxon>
        <taxon>Basidiomycota</taxon>
        <taxon>Pucciniomycotina</taxon>
        <taxon>Pucciniomycetes</taxon>
        <taxon>Pucciniales</taxon>
        <taxon>Pucciniaceae</taxon>
        <taxon>Puccinia</taxon>
    </lineage>
</organism>
<feature type="region of interest" description="Disordered" evidence="1">
    <location>
        <begin position="244"/>
        <end position="367"/>
    </location>
</feature>
<feature type="compositionally biased region" description="Low complexity" evidence="1">
    <location>
        <begin position="245"/>
        <end position="259"/>
    </location>
</feature>
<reference evidence="2 3" key="1">
    <citation type="submission" date="2017-12" db="EMBL/GenBank/DDBJ databases">
        <title>Gene loss provides genomic basis for host adaptation in cereal stripe rust fungi.</title>
        <authorList>
            <person name="Xia C."/>
        </authorList>
    </citation>
    <scope>NUCLEOTIDE SEQUENCE [LARGE SCALE GENOMIC DNA]</scope>
    <source>
        <strain evidence="2 3">93TX-2</strain>
    </source>
</reference>
<proteinExistence type="predicted"/>
<protein>
    <submittedName>
        <fullName evidence="2">Uncharacterized protein</fullName>
    </submittedName>
</protein>
<evidence type="ECO:0000313" key="2">
    <source>
        <dbReference type="EMBL" id="POW22936.1"/>
    </source>
</evidence>
<dbReference type="Proteomes" id="UP000238274">
    <property type="component" value="Unassembled WGS sequence"/>
</dbReference>
<name>A0A2S4WMC5_9BASI</name>
<dbReference type="OrthoDB" id="2507481at2759"/>
<reference evidence="3" key="3">
    <citation type="journal article" date="2018" name="Mol. Plant Microbe Interact.">
        <title>Genome sequence resources for the wheat stripe rust pathogen (Puccinia striiformis f. sp. tritici) and the barley stripe rust pathogen (Puccinia striiformis f. sp. hordei).</title>
        <authorList>
            <person name="Xia C."/>
            <person name="Wang M."/>
            <person name="Yin C."/>
            <person name="Cornejo O.E."/>
            <person name="Hulbert S.H."/>
            <person name="Chen X."/>
        </authorList>
    </citation>
    <scope>NUCLEOTIDE SEQUENCE [LARGE SCALE GENOMIC DNA]</scope>
    <source>
        <strain evidence="3">93TX-2</strain>
    </source>
</reference>
<dbReference type="VEuPathDB" id="FungiDB:PSHT_00642"/>